<dbReference type="AlphaFoldDB" id="A0A1X0N8S0"/>
<evidence type="ECO:0000313" key="2">
    <source>
        <dbReference type="EMBL" id="ORC60274.1"/>
    </source>
</evidence>
<dbReference type="EMBL" id="MUIO01000021">
    <property type="protein sequence ID" value="ORC60274.1"/>
    <property type="molecule type" value="Genomic_DNA"/>
</dbReference>
<accession>A0A1X0N8S0</accession>
<comment type="caution">
    <text evidence="2">The sequence shown here is derived from an EMBL/GenBank/DDBJ whole genome shotgun (WGS) entry which is preliminary data.</text>
</comment>
<feature type="transmembrane region" description="Helical" evidence="1">
    <location>
        <begin position="29"/>
        <end position="47"/>
    </location>
</feature>
<gene>
    <name evidence="2" type="ORF">BZK31_08170</name>
</gene>
<keyword evidence="1" id="KW-1133">Transmembrane helix</keyword>
<sequence length="89" mass="9766">MTLYFEWIGSICGVIGALMISTNTRVSPWGWWLFLVSSLSLCCYAVLAQAWGLLLLNGCFVATNVTGLIRWWYPAVSAKGSTSLSRVEG</sequence>
<proteinExistence type="predicted"/>
<dbReference type="Proteomes" id="UP000192815">
    <property type="component" value="Unassembled WGS sequence"/>
</dbReference>
<protein>
    <submittedName>
        <fullName evidence="2">Uncharacterized protein</fullName>
    </submittedName>
</protein>
<keyword evidence="1" id="KW-0812">Transmembrane</keyword>
<evidence type="ECO:0000256" key="1">
    <source>
        <dbReference type="SAM" id="Phobius"/>
    </source>
</evidence>
<keyword evidence="3" id="KW-1185">Reference proteome</keyword>
<keyword evidence="1" id="KW-0472">Membrane</keyword>
<dbReference type="RefSeq" id="WP_083182222.1">
    <property type="nucleotide sequence ID" value="NZ_CBCRZR010000007.1"/>
</dbReference>
<feature type="transmembrane region" description="Helical" evidence="1">
    <location>
        <begin position="54"/>
        <end position="73"/>
    </location>
</feature>
<dbReference type="OrthoDB" id="6907389at2"/>
<organism evidence="2 3">
    <name type="scientific">Pseudomonas floridensis</name>
    <dbReference type="NCBI Taxonomy" id="1958950"/>
    <lineage>
        <taxon>Bacteria</taxon>
        <taxon>Pseudomonadati</taxon>
        <taxon>Pseudomonadota</taxon>
        <taxon>Gammaproteobacteria</taxon>
        <taxon>Pseudomonadales</taxon>
        <taxon>Pseudomonadaceae</taxon>
        <taxon>Pseudomonas</taxon>
    </lineage>
</organism>
<dbReference type="STRING" id="1958950.BZK31_08170"/>
<name>A0A1X0N8S0_9PSED</name>
<evidence type="ECO:0000313" key="3">
    <source>
        <dbReference type="Proteomes" id="UP000192815"/>
    </source>
</evidence>
<reference evidence="3" key="1">
    <citation type="submission" date="2017-02" db="EMBL/GenBank/DDBJ databases">
        <title>Pseudomonas floridae sp. nov., a novel pathogenic bacterial species isolated from tomato.</title>
        <authorList>
            <person name="Timilsina S."/>
            <person name="Vallad G.E."/>
            <person name="Jones J.B."/>
        </authorList>
    </citation>
    <scope>NUCLEOTIDE SEQUENCE [LARGE SCALE GENOMIC DNA]</scope>
    <source>
        <strain evidence="3">GEV388</strain>
    </source>
</reference>